<name>A0ABN7TAU5_OIKDI</name>
<feature type="region of interest" description="Disordered" evidence="2">
    <location>
        <begin position="246"/>
        <end position="291"/>
    </location>
</feature>
<feature type="compositionally biased region" description="Basic residues" evidence="2">
    <location>
        <begin position="1"/>
        <end position="30"/>
    </location>
</feature>
<evidence type="ECO:0000256" key="2">
    <source>
        <dbReference type="SAM" id="MobiDB-lite"/>
    </source>
</evidence>
<feature type="region of interest" description="Disordered" evidence="2">
    <location>
        <begin position="1"/>
        <end position="232"/>
    </location>
</feature>
<sequence>MVAHNSRKKSTVMRNRGGHRNNSRSNRGGRSRNNGNSNQQNWQQREPQFDQGRGRDQAMGPSRPANPGPQHENYHLEDQRIPPWEPNQNWSSQHHEADINRYGFSSNVQREVMPGQRYPQVHDYEQEQPPRYDHHSQMELEKRQSILQQNPHGEDLDTRRPVSPRVFYQTSPHKESNPIPDSPVFLPGNNESPRYSDPNSNERWHPHPVDQPGRIVDIPPPPRPYDPNSEPVHFSIQRSNQEKTLVENPLDELNHPKSSSSRKSRRGGRDRSRSRDRDSRKREDHQKGDVVVDYEEPYEPEIIENEDEYVPAMSTDSNQFGQRQNQLCIPEEFQRVTGYMTQVLETMMERQRLEMNQKLNEMFKQYFQAKEAEYTENHSKEPDEDDELDRLREAAMKSAETKRTFSVDQTESQRFGSFAEFKKYKQTMREKGGREEMLVEIPNISDNAADIVDAELNLSNNAAQNTQSEQIHTAERNQKEPYLQISIENTPTPATKPTPRKVGNPDDPINTNTTTEKQNSQMEKENNPKPAKGAPLPIKASLMTFRDPNRHYCAVTKTWVSSIGELLKHLHSDAYTKELPQSEKPWEKRLDVLQKQIKERDEMQEALRKTPPFAQGSEFFIPVKAFKCKLCEKIIRTEAEMTAHFLGDHHNEKYEQMKAKDSTYEQKRLKMVQEALKRQKDLIAAEKAKIIKRRSEQKRKLEESGSNNSSPTSANKKINSSQLQSPSSQIVQNTPSSLLPLAPAPLQLPAAISMVSPKRDKLPPKQNNTSPAGNNQRAETESHESSVKSLDTSNKSSPGSGRVKKRSAAIERILALSRKTLPRTESKWRRTSTIINPDFGSSPSI</sequence>
<keyword evidence="5" id="KW-1185">Reference proteome</keyword>
<feature type="region of interest" description="Disordered" evidence="2">
    <location>
        <begin position="693"/>
        <end position="736"/>
    </location>
</feature>
<dbReference type="PANTHER" id="PTHR15577:SF2">
    <property type="entry name" value="ZINC FINGER PROTEIN 318"/>
    <property type="match status" value="1"/>
</dbReference>
<dbReference type="Proteomes" id="UP001158576">
    <property type="component" value="Chromosome 2"/>
</dbReference>
<feature type="region of interest" description="Disordered" evidence="2">
    <location>
        <begin position="463"/>
        <end position="536"/>
    </location>
</feature>
<feature type="compositionally biased region" description="Polar residues" evidence="2">
    <location>
        <begin position="189"/>
        <end position="199"/>
    </location>
</feature>
<feature type="compositionally biased region" description="Basic and acidic residues" evidence="2">
    <location>
        <begin position="120"/>
        <end position="144"/>
    </location>
</feature>
<keyword evidence="1" id="KW-0862">Zinc</keyword>
<evidence type="ECO:0000259" key="3">
    <source>
        <dbReference type="PROSITE" id="PS50157"/>
    </source>
</evidence>
<evidence type="ECO:0000313" key="5">
    <source>
        <dbReference type="Proteomes" id="UP001158576"/>
    </source>
</evidence>
<evidence type="ECO:0000256" key="1">
    <source>
        <dbReference type="PROSITE-ProRule" id="PRU00042"/>
    </source>
</evidence>
<keyword evidence="1" id="KW-0479">Metal-binding</keyword>
<gene>
    <name evidence="4" type="ORF">OKIOD_LOCUS16541</name>
</gene>
<dbReference type="PROSITE" id="PS50157">
    <property type="entry name" value="ZINC_FINGER_C2H2_2"/>
    <property type="match status" value="1"/>
</dbReference>
<feature type="compositionally biased region" description="Basic and acidic residues" evidence="2">
    <location>
        <begin position="267"/>
        <end position="290"/>
    </location>
</feature>
<keyword evidence="1" id="KW-0863">Zinc-finger</keyword>
<feature type="compositionally biased region" description="Low complexity" evidence="2">
    <location>
        <begin position="31"/>
        <end position="45"/>
    </location>
</feature>
<feature type="domain" description="C2H2-type" evidence="3">
    <location>
        <begin position="626"/>
        <end position="654"/>
    </location>
</feature>
<feature type="compositionally biased region" description="Polar residues" evidence="2">
    <location>
        <begin position="831"/>
        <end position="845"/>
    </location>
</feature>
<dbReference type="InterPro" id="IPR013087">
    <property type="entry name" value="Znf_C2H2_type"/>
</dbReference>
<organism evidence="4 5">
    <name type="scientific">Oikopleura dioica</name>
    <name type="common">Tunicate</name>
    <dbReference type="NCBI Taxonomy" id="34765"/>
    <lineage>
        <taxon>Eukaryota</taxon>
        <taxon>Metazoa</taxon>
        <taxon>Chordata</taxon>
        <taxon>Tunicata</taxon>
        <taxon>Appendicularia</taxon>
        <taxon>Copelata</taxon>
        <taxon>Oikopleuridae</taxon>
        <taxon>Oikopleura</taxon>
    </lineage>
</organism>
<feature type="compositionally biased region" description="Polar residues" evidence="2">
    <location>
        <begin position="704"/>
        <end position="734"/>
    </location>
</feature>
<feature type="compositionally biased region" description="Polar residues" evidence="2">
    <location>
        <begin position="787"/>
        <end position="799"/>
    </location>
</feature>
<feature type="region of interest" description="Disordered" evidence="2">
    <location>
        <begin position="821"/>
        <end position="845"/>
    </location>
</feature>
<dbReference type="InterPro" id="IPR055309">
    <property type="entry name" value="Znf318-like"/>
</dbReference>
<reference evidence="4 5" key="1">
    <citation type="submission" date="2021-04" db="EMBL/GenBank/DDBJ databases">
        <authorList>
            <person name="Bliznina A."/>
        </authorList>
    </citation>
    <scope>NUCLEOTIDE SEQUENCE [LARGE SCALE GENOMIC DNA]</scope>
</reference>
<feature type="region of interest" description="Disordered" evidence="2">
    <location>
        <begin position="757"/>
        <end position="809"/>
    </location>
</feature>
<dbReference type="PROSITE" id="PS00028">
    <property type="entry name" value="ZINC_FINGER_C2H2_1"/>
    <property type="match status" value="1"/>
</dbReference>
<evidence type="ECO:0000313" key="4">
    <source>
        <dbReference type="EMBL" id="CAG5113686.1"/>
    </source>
</evidence>
<dbReference type="EMBL" id="OU015567">
    <property type="protein sequence ID" value="CAG5113686.1"/>
    <property type="molecule type" value="Genomic_DNA"/>
</dbReference>
<proteinExistence type="predicted"/>
<accession>A0ABN7TAU5</accession>
<dbReference type="PANTHER" id="PTHR15577">
    <property type="entry name" value="ZINC FINGER CONTAINING PROTEIN"/>
    <property type="match status" value="1"/>
</dbReference>
<protein>
    <submittedName>
        <fullName evidence="4">Oidioi.mRNA.OKI2018_I69.chr2.g7776.t1.cds</fullName>
    </submittedName>
</protein>
<feature type="compositionally biased region" description="Polar residues" evidence="2">
    <location>
        <begin position="765"/>
        <end position="777"/>
    </location>
</feature>